<evidence type="ECO:0000313" key="2">
    <source>
        <dbReference type="EMBL" id="OGH69194.1"/>
    </source>
</evidence>
<protein>
    <recommendedName>
        <fullName evidence="1">DUF2314 domain-containing protein</fullName>
    </recommendedName>
</protein>
<dbReference type="Pfam" id="PF10077">
    <property type="entry name" value="DUF2314"/>
    <property type="match status" value="1"/>
</dbReference>
<dbReference type="Proteomes" id="UP000176413">
    <property type="component" value="Unassembled WGS sequence"/>
</dbReference>
<evidence type="ECO:0000313" key="3">
    <source>
        <dbReference type="Proteomes" id="UP000176413"/>
    </source>
</evidence>
<accession>A0A1F6MC50</accession>
<name>A0A1F6MC50_9BACT</name>
<dbReference type="AlphaFoldDB" id="A0A1F6MC50"/>
<evidence type="ECO:0000259" key="1">
    <source>
        <dbReference type="Pfam" id="PF10077"/>
    </source>
</evidence>
<proteinExistence type="predicted"/>
<dbReference type="EMBL" id="MFQA01000012">
    <property type="protein sequence ID" value="OGH69194.1"/>
    <property type="molecule type" value="Genomic_DNA"/>
</dbReference>
<gene>
    <name evidence="2" type="ORF">A3D53_01865</name>
</gene>
<comment type="caution">
    <text evidence="2">The sequence shown here is derived from an EMBL/GenBank/DDBJ whole genome shotgun (WGS) entry which is preliminary data.</text>
</comment>
<reference evidence="2 3" key="1">
    <citation type="journal article" date="2016" name="Nat. Commun.">
        <title>Thousands of microbial genomes shed light on interconnected biogeochemical processes in an aquifer system.</title>
        <authorList>
            <person name="Anantharaman K."/>
            <person name="Brown C.T."/>
            <person name="Hug L.A."/>
            <person name="Sharon I."/>
            <person name="Castelle C.J."/>
            <person name="Probst A.J."/>
            <person name="Thomas B.C."/>
            <person name="Singh A."/>
            <person name="Wilkins M.J."/>
            <person name="Karaoz U."/>
            <person name="Brodie E.L."/>
            <person name="Williams K.H."/>
            <person name="Hubbard S.S."/>
            <person name="Banfield J.F."/>
        </authorList>
    </citation>
    <scope>NUCLEOTIDE SEQUENCE [LARGE SCALE GENOMIC DNA]</scope>
</reference>
<feature type="domain" description="DUF2314" evidence="1">
    <location>
        <begin position="42"/>
        <end position="102"/>
    </location>
</feature>
<sequence length="108" mass="12536">MSIPSFQNDHFELNDGEAIHQESPTTFYMPPIEARKNLKAGDLVKLIFRMKEKSSDEISVERMWVIVDRKEGEEYVGKLDNDPVGDVYLKAGDEVRFEPRHVIQIDKK</sequence>
<dbReference type="InterPro" id="IPR018756">
    <property type="entry name" value="DUF2314"/>
</dbReference>
<organism evidence="2 3">
    <name type="scientific">Candidatus Magasanikbacteria bacterium RIFCSPHIGHO2_02_FULL_45_10</name>
    <dbReference type="NCBI Taxonomy" id="1798679"/>
    <lineage>
        <taxon>Bacteria</taxon>
        <taxon>Candidatus Magasanikiibacteriota</taxon>
    </lineage>
</organism>